<comment type="similarity">
    <text evidence="2">Belongs to the major facilitator superfamily. Proton-dependent oligopeptide transporter (POT/PTR) (TC 2.A.17) family.</text>
</comment>
<feature type="transmembrane region" description="Helical" evidence="6">
    <location>
        <begin position="243"/>
        <end position="264"/>
    </location>
</feature>
<proteinExistence type="inferred from homology"/>
<dbReference type="Gene3D" id="1.20.1250.20">
    <property type="entry name" value="MFS general substrate transporter like domains"/>
    <property type="match status" value="1"/>
</dbReference>
<protein>
    <recommendedName>
        <fullName evidence="9">Peptide transporter PTR2</fullName>
    </recommendedName>
</protein>
<evidence type="ECO:0000313" key="7">
    <source>
        <dbReference type="EMBL" id="KXS93333.1"/>
    </source>
</evidence>
<evidence type="ECO:0000313" key="8">
    <source>
        <dbReference type="Proteomes" id="UP000073492"/>
    </source>
</evidence>
<accession>A0A139GT14</accession>
<dbReference type="OrthoDB" id="8904098at2759"/>
<dbReference type="EMBL" id="LFZO01001671">
    <property type="protein sequence ID" value="KXS93333.1"/>
    <property type="molecule type" value="Genomic_DNA"/>
</dbReference>
<comment type="caution">
    <text evidence="7">The sequence shown here is derived from an EMBL/GenBank/DDBJ whole genome shotgun (WGS) entry which is preliminary data.</text>
</comment>
<evidence type="ECO:0000256" key="3">
    <source>
        <dbReference type="ARBA" id="ARBA00022692"/>
    </source>
</evidence>
<dbReference type="GO" id="GO:0022857">
    <property type="term" value="F:transmembrane transporter activity"/>
    <property type="evidence" value="ECO:0007669"/>
    <property type="project" value="InterPro"/>
</dbReference>
<sequence length="575" mass="63166">MITRLTMSGQTVGDTARRKHSLSLEDGVAALDHGDTKQVNVDVEAVAECTAPVIEREIHPAPTKEEASTLRKRASYYGVKIVYSNFMQFPLPEGGNGTGAPARGTQDTAGALGRGLQFSNAFVLLFAFLAYIIPIFGAWIADTKLGRFKTVVIGAGNGIAHFMIYFFLLAIGAGLFKPNVAPIVLDQYGHQKPYTRTLKGGERVIVDPEVTVQKTMLVIYGFINIGAFFMIATSYSAKYVGFWLAYLLPGIVYFLLPGLLWFLYPRLQKYPPDGSALTKTFRIIVAAFKRSNGKFWKHETFWLNVMPSQLEAHGITMINGKLVSWTDKDVDDVRRTMVACAIFLYYPIYNLNDGGIGSVLTSQGSTLTTNGAPNDLLASGFLNNFNPITIIVATPLLSYVIYPTLRKAKINFGRISRITFGFILATSSGVVGAIVQWRIYKTSPCGYQATQCDIGTGILGALSECFCNVTAYELAYARSPDGMKALVVALFLATTALSNALGEIVSPAIKDPYLIWIWAGPAIALALQTVIFWFRYRKFNNDEFMTYEEPSKDLKVASRRTASVTGTEKEANVKV</sequence>
<feature type="transmembrane region" description="Helical" evidence="6">
    <location>
        <begin position="485"/>
        <end position="509"/>
    </location>
</feature>
<feature type="transmembrane region" description="Helical" evidence="6">
    <location>
        <begin position="217"/>
        <end position="237"/>
    </location>
</feature>
<dbReference type="PANTHER" id="PTHR11654">
    <property type="entry name" value="OLIGOPEPTIDE TRANSPORTER-RELATED"/>
    <property type="match status" value="1"/>
</dbReference>
<dbReference type="AlphaFoldDB" id="A0A139GT14"/>
<organism evidence="7 8">
    <name type="scientific">Pseudocercospora musae</name>
    <dbReference type="NCBI Taxonomy" id="113226"/>
    <lineage>
        <taxon>Eukaryota</taxon>
        <taxon>Fungi</taxon>
        <taxon>Dikarya</taxon>
        <taxon>Ascomycota</taxon>
        <taxon>Pezizomycotina</taxon>
        <taxon>Dothideomycetes</taxon>
        <taxon>Dothideomycetidae</taxon>
        <taxon>Mycosphaerellales</taxon>
        <taxon>Mycosphaerellaceae</taxon>
        <taxon>Pseudocercospora</taxon>
    </lineage>
</organism>
<dbReference type="SUPFAM" id="SSF103473">
    <property type="entry name" value="MFS general substrate transporter"/>
    <property type="match status" value="1"/>
</dbReference>
<feature type="transmembrane region" description="Helical" evidence="6">
    <location>
        <begin position="385"/>
        <end position="402"/>
    </location>
</feature>
<dbReference type="InterPro" id="IPR036259">
    <property type="entry name" value="MFS_trans_sf"/>
</dbReference>
<evidence type="ECO:0000256" key="4">
    <source>
        <dbReference type="ARBA" id="ARBA00022989"/>
    </source>
</evidence>
<feature type="transmembrane region" description="Helical" evidence="6">
    <location>
        <begin position="121"/>
        <end position="141"/>
    </location>
</feature>
<dbReference type="GO" id="GO:0016020">
    <property type="term" value="C:membrane"/>
    <property type="evidence" value="ECO:0007669"/>
    <property type="project" value="UniProtKB-SubCell"/>
</dbReference>
<dbReference type="InterPro" id="IPR000109">
    <property type="entry name" value="POT_fam"/>
</dbReference>
<feature type="transmembrane region" description="Helical" evidence="6">
    <location>
        <begin position="414"/>
        <end position="435"/>
    </location>
</feature>
<feature type="transmembrane region" description="Helical" evidence="6">
    <location>
        <begin position="515"/>
        <end position="536"/>
    </location>
</feature>
<dbReference type="Pfam" id="PF00854">
    <property type="entry name" value="PTR2"/>
    <property type="match status" value="1"/>
</dbReference>
<feature type="transmembrane region" description="Helical" evidence="6">
    <location>
        <begin position="153"/>
        <end position="176"/>
    </location>
</feature>
<keyword evidence="8" id="KW-1185">Reference proteome</keyword>
<dbReference type="Proteomes" id="UP000073492">
    <property type="component" value="Unassembled WGS sequence"/>
</dbReference>
<comment type="subcellular location">
    <subcellularLocation>
        <location evidence="1">Membrane</location>
        <topology evidence="1">Multi-pass membrane protein</topology>
    </subcellularLocation>
</comment>
<evidence type="ECO:0000256" key="2">
    <source>
        <dbReference type="ARBA" id="ARBA00005982"/>
    </source>
</evidence>
<keyword evidence="3 6" id="KW-0812">Transmembrane</keyword>
<evidence type="ECO:0000256" key="6">
    <source>
        <dbReference type="SAM" id="Phobius"/>
    </source>
</evidence>
<reference evidence="7 8" key="1">
    <citation type="submission" date="2015-07" db="EMBL/GenBank/DDBJ databases">
        <title>Comparative genomics of the Sigatoka disease complex on banana suggests a link between parallel evolutionary changes in Pseudocercospora fijiensis and Pseudocercospora eumusae and increased virulence on the banana host.</title>
        <authorList>
            <person name="Chang T.-C."/>
            <person name="Salvucci A."/>
            <person name="Crous P.W."/>
            <person name="Stergiopoulos I."/>
        </authorList>
    </citation>
    <scope>NUCLEOTIDE SEQUENCE [LARGE SCALE GENOMIC DNA]</scope>
    <source>
        <strain evidence="7 8">CBS 116634</strain>
    </source>
</reference>
<evidence type="ECO:0008006" key="9">
    <source>
        <dbReference type="Google" id="ProtNLM"/>
    </source>
</evidence>
<gene>
    <name evidence="7" type="ORF">AC579_5201</name>
</gene>
<keyword evidence="4 6" id="KW-1133">Transmembrane helix</keyword>
<keyword evidence="5 6" id="KW-0472">Membrane</keyword>
<evidence type="ECO:0000256" key="1">
    <source>
        <dbReference type="ARBA" id="ARBA00004141"/>
    </source>
</evidence>
<evidence type="ECO:0000256" key="5">
    <source>
        <dbReference type="ARBA" id="ARBA00023136"/>
    </source>
</evidence>
<name>A0A139GT14_9PEZI</name>